<dbReference type="RefSeq" id="XP_038792118.1">
    <property type="nucleotide sequence ID" value="XM_038926262.1"/>
</dbReference>
<feature type="region of interest" description="Disordered" evidence="12">
    <location>
        <begin position="861"/>
        <end position="882"/>
    </location>
</feature>
<feature type="domain" description="Methyltransferase" evidence="14">
    <location>
        <begin position="595"/>
        <end position="746"/>
    </location>
</feature>
<evidence type="ECO:0000256" key="10">
    <source>
        <dbReference type="ARBA" id="ARBA00030646"/>
    </source>
</evidence>
<dbReference type="EMBL" id="JAAABM010000001">
    <property type="protein sequence ID" value="KAF7682239.1"/>
    <property type="molecule type" value="Genomic_DNA"/>
</dbReference>
<dbReference type="AlphaFoldDB" id="A0A8H7EKJ0"/>
<feature type="transmembrane region" description="Helical" evidence="13">
    <location>
        <begin position="352"/>
        <end position="369"/>
    </location>
</feature>
<feature type="transmembrane region" description="Helical" evidence="13">
    <location>
        <begin position="375"/>
        <end position="393"/>
    </location>
</feature>
<keyword evidence="6 13" id="KW-0812">Transmembrane</keyword>
<dbReference type="InterPro" id="IPR029063">
    <property type="entry name" value="SAM-dependent_MTases_sf"/>
</dbReference>
<gene>
    <name evidence="15" type="ORF">GT037_001215</name>
</gene>
<evidence type="ECO:0000256" key="1">
    <source>
        <dbReference type="ARBA" id="ARBA00003019"/>
    </source>
</evidence>
<evidence type="ECO:0000256" key="5">
    <source>
        <dbReference type="ARBA" id="ARBA00022475"/>
    </source>
</evidence>
<reference evidence="15" key="1">
    <citation type="submission" date="2020-01" db="EMBL/GenBank/DDBJ databases">
        <authorList>
            <person name="Feng Z.H.Z."/>
        </authorList>
    </citation>
    <scope>NUCLEOTIDE SEQUENCE</scope>
    <source>
        <strain evidence="15">CBS107.38</strain>
    </source>
</reference>
<evidence type="ECO:0000256" key="9">
    <source>
        <dbReference type="ARBA" id="ARBA00023136"/>
    </source>
</evidence>
<feature type="transmembrane region" description="Helical" evidence="13">
    <location>
        <begin position="93"/>
        <end position="114"/>
    </location>
</feature>
<protein>
    <recommendedName>
        <fullName evidence="3">Molybdate-anion transporter</fullName>
    </recommendedName>
    <alternativeName>
        <fullName evidence="10">Major facilitator superfamily domain-containing protein 5</fullName>
    </alternativeName>
    <alternativeName>
        <fullName evidence="11">Molybdate transporter 2 homolog</fullName>
    </alternativeName>
</protein>
<feature type="transmembrane region" description="Helical" evidence="13">
    <location>
        <begin position="144"/>
        <end position="163"/>
    </location>
</feature>
<proteinExistence type="predicted"/>
<dbReference type="Proteomes" id="UP000596902">
    <property type="component" value="Unassembled WGS sequence"/>
</dbReference>
<dbReference type="CDD" id="cd17487">
    <property type="entry name" value="MFS_MFSD5_like"/>
    <property type="match status" value="1"/>
</dbReference>
<evidence type="ECO:0000256" key="3">
    <source>
        <dbReference type="ARBA" id="ARBA00021242"/>
    </source>
</evidence>
<keyword evidence="8" id="KW-0406">Ion transport</keyword>
<feature type="compositionally biased region" description="Basic and acidic residues" evidence="12">
    <location>
        <begin position="870"/>
        <end position="880"/>
    </location>
</feature>
<evidence type="ECO:0000256" key="12">
    <source>
        <dbReference type="SAM" id="MobiDB-lite"/>
    </source>
</evidence>
<dbReference type="GeneID" id="62199440"/>
<evidence type="ECO:0000256" key="11">
    <source>
        <dbReference type="ARBA" id="ARBA00032555"/>
    </source>
</evidence>
<dbReference type="PANTHER" id="PTHR23516">
    <property type="entry name" value="SAM (S-ADENOSYL METHIONINE) TRANSPORTER"/>
    <property type="match status" value="1"/>
</dbReference>
<dbReference type="Gene3D" id="3.40.50.150">
    <property type="entry name" value="Vaccinia Virus protein VP39"/>
    <property type="match status" value="1"/>
</dbReference>
<keyword evidence="5" id="KW-1003">Cell membrane</keyword>
<name>A0A8H7EKJ0_9PLEO</name>
<dbReference type="GO" id="GO:0005886">
    <property type="term" value="C:plasma membrane"/>
    <property type="evidence" value="ECO:0007669"/>
    <property type="project" value="UniProtKB-SubCell"/>
</dbReference>
<dbReference type="InterPro" id="IPR025714">
    <property type="entry name" value="Methyltranfer_dom"/>
</dbReference>
<comment type="function">
    <text evidence="1">Mediates high-affinity intracellular uptake of the rare oligo-element molybdenum.</text>
</comment>
<evidence type="ECO:0000256" key="8">
    <source>
        <dbReference type="ARBA" id="ARBA00023065"/>
    </source>
</evidence>
<keyword evidence="4" id="KW-0813">Transport</keyword>
<keyword evidence="9 13" id="KW-0472">Membrane</keyword>
<comment type="caution">
    <text evidence="15">The sequence shown here is derived from an EMBL/GenBank/DDBJ whole genome shotgun (WGS) entry which is preliminary data.</text>
</comment>
<evidence type="ECO:0000259" key="14">
    <source>
        <dbReference type="Pfam" id="PF13383"/>
    </source>
</evidence>
<dbReference type="GO" id="GO:0015098">
    <property type="term" value="F:molybdate ion transmembrane transporter activity"/>
    <property type="evidence" value="ECO:0007669"/>
    <property type="project" value="InterPro"/>
</dbReference>
<evidence type="ECO:0000256" key="7">
    <source>
        <dbReference type="ARBA" id="ARBA00022989"/>
    </source>
</evidence>
<evidence type="ECO:0000313" key="16">
    <source>
        <dbReference type="Proteomes" id="UP000596902"/>
    </source>
</evidence>
<dbReference type="Pfam" id="PF13383">
    <property type="entry name" value="Methyltransf_22"/>
    <property type="match status" value="1"/>
</dbReference>
<dbReference type="Gene3D" id="1.20.1250.20">
    <property type="entry name" value="MFS general substrate transporter like domains"/>
    <property type="match status" value="1"/>
</dbReference>
<dbReference type="GO" id="GO:0006811">
    <property type="term" value="P:monoatomic ion transport"/>
    <property type="evidence" value="ECO:0007669"/>
    <property type="project" value="UniProtKB-KW"/>
</dbReference>
<reference evidence="15" key="2">
    <citation type="submission" date="2020-08" db="EMBL/GenBank/DDBJ databases">
        <title>Draft Genome Sequence of Cumin Blight Pathogen Alternaria burnsii.</title>
        <authorList>
            <person name="Feng Z."/>
        </authorList>
    </citation>
    <scope>NUCLEOTIDE SEQUENCE</scope>
    <source>
        <strain evidence="15">CBS107.38</strain>
    </source>
</reference>
<evidence type="ECO:0000256" key="6">
    <source>
        <dbReference type="ARBA" id="ARBA00022692"/>
    </source>
</evidence>
<accession>A0A8H7EKJ0</accession>
<feature type="transmembrane region" description="Helical" evidence="13">
    <location>
        <begin position="183"/>
        <end position="205"/>
    </location>
</feature>
<comment type="subcellular location">
    <subcellularLocation>
        <location evidence="2">Cell membrane</location>
        <topology evidence="2">Multi-pass membrane protein</topology>
    </subcellularLocation>
</comment>
<dbReference type="PANTHER" id="PTHR23516:SF1">
    <property type="entry name" value="MOLYBDATE-ANION TRANSPORTER"/>
    <property type="match status" value="1"/>
</dbReference>
<dbReference type="SUPFAM" id="SSF103473">
    <property type="entry name" value="MFS general substrate transporter"/>
    <property type="match status" value="1"/>
</dbReference>
<evidence type="ECO:0000313" key="15">
    <source>
        <dbReference type="EMBL" id="KAF7682239.1"/>
    </source>
</evidence>
<feature type="transmembrane region" description="Helical" evidence="13">
    <location>
        <begin position="60"/>
        <end position="81"/>
    </location>
</feature>
<feature type="transmembrane region" description="Helical" evidence="13">
    <location>
        <begin position="494"/>
        <end position="512"/>
    </location>
</feature>
<evidence type="ECO:0000256" key="13">
    <source>
        <dbReference type="SAM" id="Phobius"/>
    </source>
</evidence>
<evidence type="ECO:0000256" key="2">
    <source>
        <dbReference type="ARBA" id="ARBA00004651"/>
    </source>
</evidence>
<dbReference type="InterPro" id="IPR008509">
    <property type="entry name" value="MOT2/MFSD5"/>
</dbReference>
<keyword evidence="16" id="KW-1185">Reference proteome</keyword>
<keyword evidence="7 13" id="KW-1133">Transmembrane helix</keyword>
<dbReference type="InterPro" id="IPR036259">
    <property type="entry name" value="MFS_trans_sf"/>
</dbReference>
<organism evidence="15 16">
    <name type="scientific">Alternaria burnsii</name>
    <dbReference type="NCBI Taxonomy" id="1187904"/>
    <lineage>
        <taxon>Eukaryota</taxon>
        <taxon>Fungi</taxon>
        <taxon>Dikarya</taxon>
        <taxon>Ascomycota</taxon>
        <taxon>Pezizomycotina</taxon>
        <taxon>Dothideomycetes</taxon>
        <taxon>Pleosporomycetidae</taxon>
        <taxon>Pleosporales</taxon>
        <taxon>Pleosporineae</taxon>
        <taxon>Pleosporaceae</taxon>
        <taxon>Alternaria</taxon>
        <taxon>Alternaria sect. Alternaria</taxon>
    </lineage>
</organism>
<feature type="transmembrane region" description="Helical" evidence="13">
    <location>
        <begin position="279"/>
        <end position="299"/>
    </location>
</feature>
<evidence type="ECO:0000256" key="4">
    <source>
        <dbReference type="ARBA" id="ARBA00022448"/>
    </source>
</evidence>
<dbReference type="Pfam" id="PF05631">
    <property type="entry name" value="MFS_5"/>
    <property type="match status" value="1"/>
</dbReference>
<sequence length="944" mass="105041">MDLYRATFAGSLLLNALAFYQSHRSRKAAVVETATTDKKDEHEHLEPDLEGLSKLKKRFFLIYLLVNAADWLQGPYIYPIYKDEKGLPEETVAFLFLIGFISAGISASFVGTLADRYGRKTACLGYCALYSLSCATLLSDNIYVLFFGRILGGVCATVLWSVFESWMVAEFNQLMLPDGEPHLSAIFSTMTTSNTCVAIGAGVFAEWAVRMTGTAKTPFMASIGCLSLSFLAISKYWGENYGTSSRRASETEGLLQQEEATPAPPATSALRTILRDRNIMMLALVSGFFEGSLFLFIFFKFPALKLSHKLAGSTDELPFGLIFAILMCSMMFGSLLYKHLSTSATPVSAQKMLTGILAVSSACFFVPGHFRDERLTLWCFCIFELCCGVYYPAMGSLKSKLVEDGSRASIYGILRIPLNVFVVLALSTTKEGEAHRDTESVETKTRPKQDLMMINGPHVPRRFIVIHHGLSSTRLNSPTIYNVTLSPATMFRSFGARIFAGVFVVVFLIVIFHNEESAGTALLPYLPVLPSTGSSQSSSILQAWIKDRSALSEKSWKKSVELRDQMAKQHPDNPKIPFFPMDFLKYPFTIWDFFPATWTCPHDIQRVGRLGDGGKWVCGMNVYESLPAPKSASATIGSQEPLSSAQDGLVMYSFGINGESSFEAEMLERIPSARIWGYDFSVDAWGPQIAEKHRHRTFFKKVGLGKEDKHDSEPPFWTLPSLMKQNNHTYIDILKIDIEGSEYDALDTMMNAFDNMKTASGKSVLPIGQVMIELHLGDGINTENANAGGNVDFGRFRAWWERLERMGMRPVWMEINLFAVTLGKSKANPRCTEYVWVNAKDQRSRSMLRPLYPSHGAALDQASVPQPFNKTEKDTNHRSNNDPLLVGFPRSVSLLSNLLPTPHILRLARATSVSAAEHRPRYTNSLAIYISVQAFCPDALLPTL</sequence>
<feature type="transmembrane region" description="Helical" evidence="13">
    <location>
        <begin position="319"/>
        <end position="340"/>
    </location>
</feature>